<evidence type="ECO:0000259" key="5">
    <source>
        <dbReference type="Pfam" id="PF00149"/>
    </source>
</evidence>
<keyword evidence="1" id="KW-0479">Metal-binding</keyword>
<feature type="domain" description="GTPase-associated adaptor" evidence="6">
    <location>
        <begin position="381"/>
        <end position="440"/>
    </location>
</feature>
<evidence type="ECO:0000256" key="1">
    <source>
        <dbReference type="ARBA" id="ARBA00022723"/>
    </source>
</evidence>
<organism evidence="7 8">
    <name type="scientific">Azotobacter beijerinckii</name>
    <dbReference type="NCBI Taxonomy" id="170623"/>
    <lineage>
        <taxon>Bacteria</taxon>
        <taxon>Pseudomonadati</taxon>
        <taxon>Pseudomonadota</taxon>
        <taxon>Gammaproteobacteria</taxon>
        <taxon>Pseudomonadales</taxon>
        <taxon>Pseudomonadaceae</taxon>
        <taxon>Azotobacter</taxon>
    </lineage>
</organism>
<dbReference type="Gene3D" id="3.60.21.10">
    <property type="match status" value="1"/>
</dbReference>
<name>A0A1I1CK83_9GAMM</name>
<dbReference type="RefSeq" id="WP_091014119.1">
    <property type="nucleotide sequence ID" value="NZ_FOKJ01000114.1"/>
</dbReference>
<evidence type="ECO:0000313" key="8">
    <source>
        <dbReference type="Proteomes" id="UP000198861"/>
    </source>
</evidence>
<proteinExistence type="inferred from homology"/>
<reference evidence="7 8" key="1">
    <citation type="submission" date="2016-10" db="EMBL/GenBank/DDBJ databases">
        <authorList>
            <person name="Varghese N."/>
            <person name="Submissions S."/>
        </authorList>
    </citation>
    <scope>NUCLEOTIDE SEQUENCE [LARGE SCALE GENOMIC DNA]</scope>
    <source>
        <strain evidence="7 8">DSM 282</strain>
    </source>
</reference>
<gene>
    <name evidence="7" type="ORF">SAMN04244571_04256</name>
</gene>
<protein>
    <submittedName>
        <fullName evidence="7">3',5'-cyclic AMP phosphodiesterase CpdA</fullName>
    </submittedName>
</protein>
<dbReference type="PANTHER" id="PTHR42988">
    <property type="entry name" value="PHOSPHOHYDROLASE"/>
    <property type="match status" value="1"/>
</dbReference>
<comment type="caution">
    <text evidence="7">The sequence shown here is derived from an EMBL/GenBank/DDBJ whole genome shotgun (WGS) entry which is preliminary data.</text>
</comment>
<accession>A0A1I1CK83</accession>
<sequence>MLLLHISDIHFRAPDCLNPNLDPDRYYRTRLLQDVRARVAELGAVGAILISGDIAFKGVSEEYQVALAWIHELAAMAQCPLERVFVVPGNHDVDRAVILRTPAVRNSQAAIARADHDRREREFRTQISDGDTSRSLLTPLAAYNDFAKLFNCQVYLPDHLYWQQDLDLGGGVILRVHGLTSTLLSGLEGRNDTRESLYLSPLQTVLDPLDDVVNLVLCHHPPDWFMDQDDVNDAICGRAAIHMFGHKHRLRTAVGEGYIRFSAGAVNPDRNEPGWIPGYNLVDVQVSGFGRERILTVDAHLRQWQSNPDLFRPVLTQQGESVLRHIIRFPGQERREAPTLALAAMPAAIATAEPVAPVEAAVASPAWERDADVGAAMGDASTRNLVFRFWNLTTSQRREITLRLKLISRDELSLPEPERYGRALIRAGERGQLNELVREVAQKETR</sequence>
<dbReference type="InterPro" id="IPR050884">
    <property type="entry name" value="CNP_phosphodiesterase-III"/>
</dbReference>
<dbReference type="InterPro" id="IPR045533">
    <property type="entry name" value="GAAD"/>
</dbReference>
<dbReference type="SUPFAM" id="SSF56300">
    <property type="entry name" value="Metallo-dependent phosphatases"/>
    <property type="match status" value="1"/>
</dbReference>
<dbReference type="Proteomes" id="UP000198861">
    <property type="component" value="Unassembled WGS sequence"/>
</dbReference>
<evidence type="ECO:0000256" key="4">
    <source>
        <dbReference type="ARBA" id="ARBA00025742"/>
    </source>
</evidence>
<dbReference type="EMBL" id="FOKJ01000114">
    <property type="protein sequence ID" value="SFB61050.1"/>
    <property type="molecule type" value="Genomic_DNA"/>
</dbReference>
<evidence type="ECO:0000256" key="3">
    <source>
        <dbReference type="ARBA" id="ARBA00023004"/>
    </source>
</evidence>
<keyword evidence="2" id="KW-0378">Hydrolase</keyword>
<feature type="domain" description="Calcineurin-like phosphoesterase" evidence="5">
    <location>
        <begin position="1"/>
        <end position="249"/>
    </location>
</feature>
<evidence type="ECO:0000259" key="6">
    <source>
        <dbReference type="Pfam" id="PF19976"/>
    </source>
</evidence>
<keyword evidence="3" id="KW-0408">Iron</keyword>
<comment type="similarity">
    <text evidence="4">Belongs to the cyclic nucleotide phosphodiesterase class-III family.</text>
</comment>
<dbReference type="Pfam" id="PF00149">
    <property type="entry name" value="Metallophos"/>
    <property type="match status" value="1"/>
</dbReference>
<keyword evidence="8" id="KW-1185">Reference proteome</keyword>
<dbReference type="Pfam" id="PF19976">
    <property type="entry name" value="GAAD"/>
    <property type="match status" value="1"/>
</dbReference>
<evidence type="ECO:0000313" key="7">
    <source>
        <dbReference type="EMBL" id="SFB61050.1"/>
    </source>
</evidence>
<dbReference type="PANTHER" id="PTHR42988:SF2">
    <property type="entry name" value="CYCLIC NUCLEOTIDE PHOSPHODIESTERASE CBUA0032-RELATED"/>
    <property type="match status" value="1"/>
</dbReference>
<dbReference type="InterPro" id="IPR004843">
    <property type="entry name" value="Calcineurin-like_PHP"/>
</dbReference>
<dbReference type="InterPro" id="IPR029052">
    <property type="entry name" value="Metallo-depent_PP-like"/>
</dbReference>
<evidence type="ECO:0000256" key="2">
    <source>
        <dbReference type="ARBA" id="ARBA00022801"/>
    </source>
</evidence>